<keyword evidence="2" id="KW-0032">Aminotransferase</keyword>
<dbReference type="EMBL" id="JBHTEC010000001">
    <property type="protein sequence ID" value="MFD0280193.1"/>
    <property type="molecule type" value="Genomic_DNA"/>
</dbReference>
<dbReference type="CDD" id="cd00449">
    <property type="entry name" value="PLPDE_IV"/>
    <property type="match status" value="1"/>
</dbReference>
<dbReference type="PANTHER" id="PTHR42743:SF2">
    <property type="entry name" value="AMINODEOXYCHORISMATE LYASE"/>
    <property type="match status" value="1"/>
</dbReference>
<sequence length="313" mass="34047">MGPDASPLPEASPLPFDRRTGEIWIDGSLVPWAEARLHVLSHGLHYASSVFEGVRVYGGSPFLLREHIARLRTSARILDFDLEYDDEVLHAATFDVVAAAGIRDGYVRMNAWRGSEVIQTAALHTSVHTSVAAWEIPVGYYAAADALDRGIALRTAEYRRPSPLFGPVKSKAAGNYMIGTVSKNQALRSGYDDALLLDDAGMIAEATGAHIFFTRAGALHTPTTRCTIDGITRARVLDLARAEDIPCAVEDLSPAFVREADGAFICGTACELLPVARIDDHTYEPRGNSVIRRLISGYRALTDHGEAVRPWGH</sequence>
<name>A0ABW2V6M7_9ACTN</name>
<dbReference type="RefSeq" id="WP_381257552.1">
    <property type="nucleotide sequence ID" value="NZ_JBHTBI010000019.1"/>
</dbReference>
<dbReference type="PANTHER" id="PTHR42743">
    <property type="entry name" value="AMINO-ACID AMINOTRANSFERASE"/>
    <property type="match status" value="1"/>
</dbReference>
<dbReference type="InterPro" id="IPR050571">
    <property type="entry name" value="Class-IV_PLP-Dep_Aminotrnsfr"/>
</dbReference>
<dbReference type="InterPro" id="IPR043132">
    <property type="entry name" value="BCAT-like_C"/>
</dbReference>
<evidence type="ECO:0000313" key="2">
    <source>
        <dbReference type="EMBL" id="MFD0280193.1"/>
    </source>
</evidence>
<organism evidence="2 3">
    <name type="scientific">Streptomyces lutosisoli</name>
    <dbReference type="NCBI Taxonomy" id="2665721"/>
    <lineage>
        <taxon>Bacteria</taxon>
        <taxon>Bacillati</taxon>
        <taxon>Actinomycetota</taxon>
        <taxon>Actinomycetes</taxon>
        <taxon>Kitasatosporales</taxon>
        <taxon>Streptomycetaceae</taxon>
        <taxon>Streptomyces</taxon>
    </lineage>
</organism>
<dbReference type="InterPro" id="IPR001544">
    <property type="entry name" value="Aminotrans_IV"/>
</dbReference>
<accession>A0ABW2V6M7</accession>
<dbReference type="GO" id="GO:0008483">
    <property type="term" value="F:transaminase activity"/>
    <property type="evidence" value="ECO:0007669"/>
    <property type="project" value="UniProtKB-KW"/>
</dbReference>
<evidence type="ECO:0000256" key="1">
    <source>
        <dbReference type="ARBA" id="ARBA00009320"/>
    </source>
</evidence>
<dbReference type="SUPFAM" id="SSF56752">
    <property type="entry name" value="D-aminoacid aminotransferase-like PLP-dependent enzymes"/>
    <property type="match status" value="1"/>
</dbReference>
<dbReference type="InterPro" id="IPR036038">
    <property type="entry name" value="Aminotransferase-like"/>
</dbReference>
<dbReference type="InterPro" id="IPR043131">
    <property type="entry name" value="BCAT-like_N"/>
</dbReference>
<comment type="caution">
    <text evidence="2">The sequence shown here is derived from an EMBL/GenBank/DDBJ whole genome shotgun (WGS) entry which is preliminary data.</text>
</comment>
<keyword evidence="2" id="KW-0808">Transferase</keyword>
<gene>
    <name evidence="2" type="ORF">ACFQZP_00645</name>
</gene>
<dbReference type="Gene3D" id="3.30.470.10">
    <property type="match status" value="1"/>
</dbReference>
<protein>
    <submittedName>
        <fullName evidence="2">Aminotransferase class IV</fullName>
    </submittedName>
</protein>
<evidence type="ECO:0000313" key="3">
    <source>
        <dbReference type="Proteomes" id="UP001596957"/>
    </source>
</evidence>
<proteinExistence type="inferred from homology"/>
<keyword evidence="3" id="KW-1185">Reference proteome</keyword>
<dbReference type="Pfam" id="PF01063">
    <property type="entry name" value="Aminotran_4"/>
    <property type="match status" value="1"/>
</dbReference>
<comment type="similarity">
    <text evidence="1">Belongs to the class-IV pyridoxal-phosphate-dependent aminotransferase family.</text>
</comment>
<dbReference type="Proteomes" id="UP001596957">
    <property type="component" value="Unassembled WGS sequence"/>
</dbReference>
<dbReference type="Gene3D" id="3.20.10.10">
    <property type="entry name" value="D-amino Acid Aminotransferase, subunit A, domain 2"/>
    <property type="match status" value="1"/>
</dbReference>
<reference evidence="3" key="1">
    <citation type="journal article" date="2019" name="Int. J. Syst. Evol. Microbiol.">
        <title>The Global Catalogue of Microorganisms (GCM) 10K type strain sequencing project: providing services to taxonomists for standard genome sequencing and annotation.</title>
        <authorList>
            <consortium name="The Broad Institute Genomics Platform"/>
            <consortium name="The Broad Institute Genome Sequencing Center for Infectious Disease"/>
            <person name="Wu L."/>
            <person name="Ma J."/>
        </authorList>
    </citation>
    <scope>NUCLEOTIDE SEQUENCE [LARGE SCALE GENOMIC DNA]</scope>
    <source>
        <strain evidence="3">CGMCC 4.7198</strain>
    </source>
</reference>